<dbReference type="Proteomes" id="UP000644020">
    <property type="component" value="Unassembled WGS sequence"/>
</dbReference>
<evidence type="ECO:0000313" key="3">
    <source>
        <dbReference type="Proteomes" id="UP000644020"/>
    </source>
</evidence>
<proteinExistence type="predicted"/>
<comment type="caution">
    <text evidence="2">The sequence shown here is derived from an EMBL/GenBank/DDBJ whole genome shotgun (WGS) entry which is preliminary data.</text>
</comment>
<evidence type="ECO:0000256" key="1">
    <source>
        <dbReference type="SAM" id="MobiDB-lite"/>
    </source>
</evidence>
<reference evidence="2" key="1">
    <citation type="journal article" date="2014" name="Int. J. Syst. Evol. Microbiol.">
        <title>Complete genome sequence of Corynebacterium casei LMG S-19264T (=DSM 44701T), isolated from a smear-ripened cheese.</title>
        <authorList>
            <consortium name="US DOE Joint Genome Institute (JGI-PGF)"/>
            <person name="Walter F."/>
            <person name="Albersmeier A."/>
            <person name="Kalinowski J."/>
            <person name="Ruckert C."/>
        </authorList>
    </citation>
    <scope>NUCLEOTIDE SEQUENCE</scope>
    <source>
        <strain evidence="2">JCM 4518</strain>
    </source>
</reference>
<gene>
    <name evidence="2" type="ORF">GCM10010305_46550</name>
</gene>
<accession>A0A918T700</accession>
<feature type="compositionally biased region" description="Basic and acidic residues" evidence="1">
    <location>
        <begin position="22"/>
        <end position="59"/>
    </location>
</feature>
<reference evidence="2" key="2">
    <citation type="submission" date="2020-09" db="EMBL/GenBank/DDBJ databases">
        <authorList>
            <person name="Sun Q."/>
            <person name="Ohkuma M."/>
        </authorList>
    </citation>
    <scope>NUCLEOTIDE SEQUENCE</scope>
    <source>
        <strain evidence="2">JCM 4518</strain>
    </source>
</reference>
<dbReference type="EMBL" id="BMUL01000012">
    <property type="protein sequence ID" value="GHA97634.1"/>
    <property type="molecule type" value="Genomic_DNA"/>
</dbReference>
<dbReference type="Pfam" id="PF19756">
    <property type="entry name" value="DUF6243"/>
    <property type="match status" value="1"/>
</dbReference>
<sequence length="102" mass="10585">MPDSKNIDNPVGQGGGQRKKLSRAERQDNGPHRNLDRRGAADRKAELVRRMREKTRAAEDTAQPDARTGGRTADAGTDAAADTDAGTAADTGAGTAAGTPES</sequence>
<dbReference type="AlphaFoldDB" id="A0A918T700"/>
<organism evidence="2 3">
    <name type="scientific">Streptomyces termitum</name>
    <dbReference type="NCBI Taxonomy" id="67368"/>
    <lineage>
        <taxon>Bacteria</taxon>
        <taxon>Bacillati</taxon>
        <taxon>Actinomycetota</taxon>
        <taxon>Actinomycetes</taxon>
        <taxon>Kitasatosporales</taxon>
        <taxon>Streptomycetaceae</taxon>
        <taxon>Streptomyces</taxon>
    </lineage>
</organism>
<keyword evidence="3" id="KW-1185">Reference proteome</keyword>
<protein>
    <submittedName>
        <fullName evidence="2">Uncharacterized protein</fullName>
    </submittedName>
</protein>
<feature type="compositionally biased region" description="Low complexity" evidence="1">
    <location>
        <begin position="65"/>
        <end position="102"/>
    </location>
</feature>
<name>A0A918T700_9ACTN</name>
<feature type="region of interest" description="Disordered" evidence="1">
    <location>
        <begin position="1"/>
        <end position="102"/>
    </location>
</feature>
<dbReference type="InterPro" id="IPR046210">
    <property type="entry name" value="DUF6243"/>
</dbReference>
<evidence type="ECO:0000313" key="2">
    <source>
        <dbReference type="EMBL" id="GHA97634.1"/>
    </source>
</evidence>